<sequence>MQAPKKSDKKDNPWQALGLVSAIGADLAGCVLGGVYLGMWLDGQIGTAPVFLIVGLVTGLAAGIYGIMLLIKRFM</sequence>
<accession>A0A292YCN9</accession>
<evidence type="ECO:0000313" key="2">
    <source>
        <dbReference type="EMBL" id="GAX89372.1"/>
    </source>
</evidence>
<evidence type="ECO:0000313" key="3">
    <source>
        <dbReference type="Proteomes" id="UP000217785"/>
    </source>
</evidence>
<keyword evidence="1" id="KW-1133">Transmembrane helix</keyword>
<feature type="transmembrane region" description="Helical" evidence="1">
    <location>
        <begin position="16"/>
        <end position="38"/>
    </location>
</feature>
<keyword evidence="1" id="KW-0812">Transmembrane</keyword>
<dbReference type="AlphaFoldDB" id="A0A292YCN9"/>
<proteinExistence type="predicted"/>
<dbReference type="Proteomes" id="UP000217785">
    <property type="component" value="Unassembled WGS sequence"/>
</dbReference>
<dbReference type="Pfam" id="PF09527">
    <property type="entry name" value="ATPase_gene1"/>
    <property type="match status" value="1"/>
</dbReference>
<reference evidence="3" key="1">
    <citation type="submission" date="2017-07" db="EMBL/GenBank/DDBJ databases">
        <title>Draft genome sequence of Effusibacillus lacus strain skLN1.</title>
        <authorList>
            <person name="Watanabe M."/>
            <person name="Kojima H."/>
            <person name="Fukui M."/>
        </authorList>
    </citation>
    <scope>NUCLEOTIDE SEQUENCE [LARGE SCALE GENOMIC DNA]</scope>
    <source>
        <strain evidence="3">skLN1</strain>
    </source>
</reference>
<feature type="transmembrane region" description="Helical" evidence="1">
    <location>
        <begin position="50"/>
        <end position="71"/>
    </location>
</feature>
<dbReference type="InterPro" id="IPR032820">
    <property type="entry name" value="ATPase_put"/>
</dbReference>
<evidence type="ECO:0000256" key="1">
    <source>
        <dbReference type="SAM" id="Phobius"/>
    </source>
</evidence>
<gene>
    <name evidence="2" type="ORF">EFBL_0990</name>
</gene>
<name>A0A292YCN9_9BACL</name>
<keyword evidence="3" id="KW-1185">Reference proteome</keyword>
<dbReference type="OrthoDB" id="2629325at2"/>
<comment type="caution">
    <text evidence="2">The sequence shown here is derived from an EMBL/GenBank/DDBJ whole genome shotgun (WGS) entry which is preliminary data.</text>
</comment>
<dbReference type="EMBL" id="BDUF01000020">
    <property type="protein sequence ID" value="GAX89372.1"/>
    <property type="molecule type" value="Genomic_DNA"/>
</dbReference>
<protein>
    <submittedName>
        <fullName evidence="2">Membrane protein</fullName>
    </submittedName>
</protein>
<organism evidence="2 3">
    <name type="scientific">Effusibacillus lacus</name>
    <dbReference type="NCBI Taxonomy" id="1348429"/>
    <lineage>
        <taxon>Bacteria</taxon>
        <taxon>Bacillati</taxon>
        <taxon>Bacillota</taxon>
        <taxon>Bacilli</taxon>
        <taxon>Bacillales</taxon>
        <taxon>Alicyclobacillaceae</taxon>
        <taxon>Effusibacillus</taxon>
    </lineage>
</organism>
<keyword evidence="1" id="KW-0472">Membrane</keyword>